<keyword evidence="5" id="KW-1185">Reference proteome</keyword>
<comment type="similarity">
    <text evidence="1">Belongs to the bacterial reverse transcriptase family.</text>
</comment>
<dbReference type="EMBL" id="JACHVB010000021">
    <property type="protein sequence ID" value="MBC2594425.1"/>
    <property type="molecule type" value="Genomic_DNA"/>
</dbReference>
<name>A0A842HD30_9BACT</name>
<comment type="caution">
    <text evidence="4">The sequence shown here is derived from an EMBL/GenBank/DDBJ whole genome shotgun (WGS) entry which is preliminary data.</text>
</comment>
<feature type="domain" description="Group II intron maturase-specific" evidence="3">
    <location>
        <begin position="76"/>
        <end position="153"/>
    </location>
</feature>
<evidence type="ECO:0000256" key="2">
    <source>
        <dbReference type="SAM" id="MobiDB-lite"/>
    </source>
</evidence>
<dbReference type="PANTHER" id="PTHR34047">
    <property type="entry name" value="NUCLEAR INTRON MATURASE 1, MITOCHONDRIAL-RELATED"/>
    <property type="match status" value="1"/>
</dbReference>
<feature type="region of interest" description="Disordered" evidence="2">
    <location>
        <begin position="240"/>
        <end position="261"/>
    </location>
</feature>
<accession>A0A842HD30</accession>
<gene>
    <name evidence="4" type="ORF">H5P28_09165</name>
</gene>
<organism evidence="4 5">
    <name type="scientific">Ruficoccus amylovorans</name>
    <dbReference type="NCBI Taxonomy" id="1804625"/>
    <lineage>
        <taxon>Bacteria</taxon>
        <taxon>Pseudomonadati</taxon>
        <taxon>Verrucomicrobiota</taxon>
        <taxon>Opitutia</taxon>
        <taxon>Puniceicoccales</taxon>
        <taxon>Cerasicoccaceae</taxon>
        <taxon>Ruficoccus</taxon>
    </lineage>
</organism>
<dbReference type="SUPFAM" id="SSF56672">
    <property type="entry name" value="DNA/RNA polymerases"/>
    <property type="match status" value="1"/>
</dbReference>
<evidence type="ECO:0000259" key="3">
    <source>
        <dbReference type="Pfam" id="PF08388"/>
    </source>
</evidence>
<protein>
    <recommendedName>
        <fullName evidence="3">Group II intron maturase-specific domain-containing protein</fullName>
    </recommendedName>
</protein>
<evidence type="ECO:0000256" key="1">
    <source>
        <dbReference type="ARBA" id="ARBA00034120"/>
    </source>
</evidence>
<feature type="compositionally biased region" description="Basic and acidic residues" evidence="2">
    <location>
        <begin position="247"/>
        <end position="261"/>
    </location>
</feature>
<proteinExistence type="inferred from homology"/>
<dbReference type="InterPro" id="IPR013597">
    <property type="entry name" value="Mat_intron_G2"/>
</dbReference>
<dbReference type="Pfam" id="PF08388">
    <property type="entry name" value="GIIM"/>
    <property type="match status" value="1"/>
</dbReference>
<dbReference type="PANTHER" id="PTHR34047:SF10">
    <property type="entry name" value="GROUP II INTRON-ASSOCIATED OPEN READING FRAME"/>
    <property type="match status" value="1"/>
</dbReference>
<evidence type="ECO:0000313" key="5">
    <source>
        <dbReference type="Proteomes" id="UP000546464"/>
    </source>
</evidence>
<dbReference type="InterPro" id="IPR051083">
    <property type="entry name" value="GrpII_Intron_Splice-Mob/Def"/>
</dbReference>
<sequence>MVHKAPQALQAALGLVEEYLNPIGLNLHPKKTEIVSVRDGVDFLGYTLRQFARSPQQKKSRNGFITLVFPSMESQKRHHAELARIIGYHNAKSQEELIKALNPIIRGWAQSYADTNSSRAFSRLDNLLFKRLKRWAKRRHGNKSWAWIRDKYFNGGKPWAFKPAGPDVPVLALHRETKIRPRVKVPKGHSPYDRSGWRRKPHILALRYAEQNRDISDAWESLREEDTAYSSEEPCEVKVSRTVLKTSDSREAGAEFNDRKQ</sequence>
<evidence type="ECO:0000313" key="4">
    <source>
        <dbReference type="EMBL" id="MBC2594425.1"/>
    </source>
</evidence>
<dbReference type="Proteomes" id="UP000546464">
    <property type="component" value="Unassembled WGS sequence"/>
</dbReference>
<dbReference type="InterPro" id="IPR043502">
    <property type="entry name" value="DNA/RNA_pol_sf"/>
</dbReference>
<dbReference type="AlphaFoldDB" id="A0A842HD30"/>
<reference evidence="4 5" key="1">
    <citation type="submission" date="2020-07" db="EMBL/GenBank/DDBJ databases">
        <authorList>
            <person name="Feng X."/>
        </authorList>
    </citation>
    <scope>NUCLEOTIDE SEQUENCE [LARGE SCALE GENOMIC DNA]</scope>
    <source>
        <strain evidence="4 5">JCM31066</strain>
    </source>
</reference>